<dbReference type="CDD" id="cd06141">
    <property type="entry name" value="WRN_exo"/>
    <property type="match status" value="1"/>
</dbReference>
<dbReference type="InterPro" id="IPR051132">
    <property type="entry name" value="3-5_Exonuclease_domain"/>
</dbReference>
<reference evidence="12 13" key="1">
    <citation type="submission" date="2024-10" db="EMBL/GenBank/DDBJ databases">
        <title>Updated reference genomes for cyclostephanoid diatoms.</title>
        <authorList>
            <person name="Roberts W.R."/>
            <person name="Alverson A.J."/>
        </authorList>
    </citation>
    <scope>NUCLEOTIDE SEQUENCE [LARGE SCALE GENOMIC DNA]</scope>
    <source>
        <strain evidence="12 13">AJA232-27</strain>
    </source>
</reference>
<gene>
    <name evidence="12" type="ORF">ACHAWU_005995</name>
</gene>
<evidence type="ECO:0000256" key="9">
    <source>
        <dbReference type="ARBA" id="ARBA00042761"/>
    </source>
</evidence>
<keyword evidence="4" id="KW-0378">Hydrolase</keyword>
<dbReference type="InterPro" id="IPR036397">
    <property type="entry name" value="RNaseH_sf"/>
</dbReference>
<evidence type="ECO:0000313" key="13">
    <source>
        <dbReference type="Proteomes" id="UP001530293"/>
    </source>
</evidence>
<evidence type="ECO:0000256" key="3">
    <source>
        <dbReference type="ARBA" id="ARBA00022723"/>
    </source>
</evidence>
<dbReference type="Pfam" id="PF01612">
    <property type="entry name" value="DNA_pol_A_exo1"/>
    <property type="match status" value="1"/>
</dbReference>
<evidence type="ECO:0000259" key="11">
    <source>
        <dbReference type="Pfam" id="PF01612"/>
    </source>
</evidence>
<evidence type="ECO:0000256" key="5">
    <source>
        <dbReference type="ARBA" id="ARBA00022839"/>
    </source>
</evidence>
<evidence type="ECO:0000256" key="10">
    <source>
        <dbReference type="SAM" id="MobiDB-lite"/>
    </source>
</evidence>
<name>A0ABD3MLH8_9STRA</name>
<evidence type="ECO:0000256" key="2">
    <source>
        <dbReference type="ARBA" id="ARBA00022722"/>
    </source>
</evidence>
<dbReference type="Proteomes" id="UP001530293">
    <property type="component" value="Unassembled WGS sequence"/>
</dbReference>
<dbReference type="GO" id="GO:0005634">
    <property type="term" value="C:nucleus"/>
    <property type="evidence" value="ECO:0007669"/>
    <property type="project" value="UniProtKB-SubCell"/>
</dbReference>
<sequence length="1525" mass="172534">MSSSTATKKKPMPKYKRKQTPEQKYIQAQKYSATMAKKRAAKEAAMVQSKRQKEENKRVNFFTARKQKTVVEDSTSSQILSCHVQETSNEGCDEATFPTSVGHCDDDVLVVDNPPIPVELHTADIVNNLDFNDDDGECLESDDDDVDDGDENSGVQQDYVRAIQKRLQAEISGDHDGPQWLLDELKRDLFWIRSHRAHFIVSKLGGLEKHPEAFYRDVYVWLPDVQWSDANKTFMPCCPNCKSNKHVGPHGFRSNHFGRVIVTLSTTYYVMTRRYICHECRKESTQAKEALEGIATEKGLSIEVSDSGQQYTFMGWDKRILPLFKYGRGSKFPAFLTWKAGVDYSVIHLMRLLFLRGVRPEGFAAILLEQHTKRFTELGIEHENETLRKSRGILTPKKEMLGEFGDKRKYRGLVPTGRYVQHVFITHHGLVGPYMDKEVKKRGARSLHWDVSYKEAKHLCRYRGQPVFKGLVTGMNEVGEVRVQFHVYSDSHEQMKSALEAFKRTTQNLGLPEVQLFFTDNPAADKQFYMRMLPSLKVQQNVLDSIVASSAEMQNSTSPSGTSLLPSYPYEQLDVRIATSGDDIANTVRALIEEAIDSRIGLDAEWNVTIDSRGVRSGVSKVKIIQIAYRSPENKMKVLIFKVGNLKKLPQRLVALLSNNTTHIFGANVSADLVKIAKDFNIDEMREVDQKTRCNVHNLGVFARNRDVVTDGGASLEQIVKSVMNISLDKTLQCSDWGGDLSKEQIKYAAIDAAVSLEVGERLQQMPDLTRRLMPHELVPGRKVDLIPMHGRAACMATRAASATIVQSEICICPPGMVYGKRGHMKMKAGRSSYVIQLDKIYSPGLIIPNYYTAESATSITVDDIPQGHHIIVPISMIKEHVDSVEVRATPIDSDKNMIGMTLPASEVVERDILDTISSDEDVEGREHITDDADASATHDESGDEDIDDLTAQLTSREIDHLQMAIFDKENALSRHIPLESAHLSPPPDPKHIKDKYSVVLGDVFHAMDRAKVPTKHEAKKAYYVALSEAFLIWNPEKLEELTSAMRASGLQDEDVRLHRYFNKRLFCDCVDRHCPAPSILYWRVRAVFVAYGNIIDSKSKEPLFNARAWQKADNLLKEILEGYYSDPPGINLYTTRMRSDGSVMRNKYGMEMIECSRGTNRTEGYHKNITTTFGTWNAGIEMSDCLLREKRNQHNHNVAVTRRPGYPKTGHSDTWLDEEYQRLVEKNHGVHIYPGLCNTSDYKQTNESFDTIPLQTKRLNDAVTARFNELGQLNLPRTPDQRYLCKAMGSRLPFLPFSGEKEFKAYAKFVNESDYPKDDYEAAIQWCEKYVDGIDILPKLPSHLRIHRDRWDRNQRVKECVERISSTNAQLDELNEKIAPQPQSIHTSESNNTYSSEAACQYPAWSYPMIMPGSSFPLASPEAFVYSDHHGMTVAGISIGASCLHLPTERMQTVISNMGRPKGRQDRCERQRRRCALCMQYEDKSANEESHASTCRGRLGGKNGGAKACQYFTCDGQKKNITSG</sequence>
<dbReference type="Gene3D" id="3.30.420.10">
    <property type="entry name" value="Ribonuclease H-like superfamily/Ribonuclease H"/>
    <property type="match status" value="1"/>
</dbReference>
<keyword evidence="3" id="KW-0479">Metal-binding</keyword>
<feature type="region of interest" description="Disordered" evidence="10">
    <location>
        <begin position="134"/>
        <end position="153"/>
    </location>
</feature>
<feature type="compositionally biased region" description="Acidic residues" evidence="10">
    <location>
        <begin position="134"/>
        <end position="151"/>
    </location>
</feature>
<evidence type="ECO:0000256" key="8">
    <source>
        <dbReference type="ARBA" id="ARBA00040531"/>
    </source>
</evidence>
<evidence type="ECO:0000256" key="4">
    <source>
        <dbReference type="ARBA" id="ARBA00022801"/>
    </source>
</evidence>
<keyword evidence="13" id="KW-1185">Reference proteome</keyword>
<evidence type="ECO:0000256" key="6">
    <source>
        <dbReference type="ARBA" id="ARBA00022842"/>
    </source>
</evidence>
<evidence type="ECO:0000313" key="12">
    <source>
        <dbReference type="EMBL" id="KAL3764357.1"/>
    </source>
</evidence>
<feature type="region of interest" description="Disordered" evidence="10">
    <location>
        <begin position="1"/>
        <end position="25"/>
    </location>
</feature>
<keyword evidence="5" id="KW-0269">Exonuclease</keyword>
<feature type="compositionally biased region" description="Basic residues" evidence="10">
    <location>
        <begin position="7"/>
        <end position="18"/>
    </location>
</feature>
<dbReference type="InterPro" id="IPR002562">
    <property type="entry name" value="3'-5'_exonuclease_dom"/>
</dbReference>
<feature type="domain" description="3'-5' exonuclease" evidence="11">
    <location>
        <begin position="592"/>
        <end position="766"/>
    </location>
</feature>
<dbReference type="InterPro" id="IPR012337">
    <property type="entry name" value="RNaseH-like_sf"/>
</dbReference>
<feature type="compositionally biased region" description="Basic and acidic residues" evidence="10">
    <location>
        <begin position="925"/>
        <end position="941"/>
    </location>
</feature>
<dbReference type="EMBL" id="JALLBG020000107">
    <property type="protein sequence ID" value="KAL3764357.1"/>
    <property type="molecule type" value="Genomic_DNA"/>
</dbReference>
<keyword evidence="7" id="KW-0539">Nucleus</keyword>
<comment type="subcellular location">
    <subcellularLocation>
        <location evidence="1">Nucleus</location>
    </subcellularLocation>
</comment>
<evidence type="ECO:0000256" key="7">
    <source>
        <dbReference type="ARBA" id="ARBA00023242"/>
    </source>
</evidence>
<dbReference type="GO" id="GO:0046872">
    <property type="term" value="F:metal ion binding"/>
    <property type="evidence" value="ECO:0007669"/>
    <property type="project" value="UniProtKB-KW"/>
</dbReference>
<protein>
    <recommendedName>
        <fullName evidence="8">3'-5' exonuclease</fullName>
    </recommendedName>
    <alternativeName>
        <fullName evidence="9">Werner Syndrome-like exonuclease</fullName>
    </alternativeName>
</protein>
<evidence type="ECO:0000256" key="1">
    <source>
        <dbReference type="ARBA" id="ARBA00004123"/>
    </source>
</evidence>
<keyword evidence="6" id="KW-0460">Magnesium</keyword>
<dbReference type="PANTHER" id="PTHR13620:SF109">
    <property type="entry name" value="3'-5' EXONUCLEASE"/>
    <property type="match status" value="1"/>
</dbReference>
<feature type="region of interest" description="Disordered" evidence="10">
    <location>
        <begin position="917"/>
        <end position="946"/>
    </location>
</feature>
<proteinExistence type="predicted"/>
<dbReference type="GO" id="GO:0008408">
    <property type="term" value="F:3'-5' exonuclease activity"/>
    <property type="evidence" value="ECO:0007669"/>
    <property type="project" value="UniProtKB-ARBA"/>
</dbReference>
<comment type="caution">
    <text evidence="12">The sequence shown here is derived from an EMBL/GenBank/DDBJ whole genome shotgun (WGS) entry which is preliminary data.</text>
</comment>
<organism evidence="12 13">
    <name type="scientific">Discostella pseudostelligera</name>
    <dbReference type="NCBI Taxonomy" id="259834"/>
    <lineage>
        <taxon>Eukaryota</taxon>
        <taxon>Sar</taxon>
        <taxon>Stramenopiles</taxon>
        <taxon>Ochrophyta</taxon>
        <taxon>Bacillariophyta</taxon>
        <taxon>Coscinodiscophyceae</taxon>
        <taxon>Thalassiosirophycidae</taxon>
        <taxon>Stephanodiscales</taxon>
        <taxon>Stephanodiscaceae</taxon>
        <taxon>Discostella</taxon>
    </lineage>
</organism>
<dbReference type="SUPFAM" id="SSF53098">
    <property type="entry name" value="Ribonuclease H-like"/>
    <property type="match status" value="1"/>
</dbReference>
<accession>A0ABD3MLH8</accession>
<dbReference type="PANTHER" id="PTHR13620">
    <property type="entry name" value="3-5 EXONUCLEASE"/>
    <property type="match status" value="1"/>
</dbReference>
<keyword evidence="2" id="KW-0540">Nuclease</keyword>